<keyword evidence="5" id="KW-1185">Reference proteome</keyword>
<accession>A0ABR5SGQ4</accession>
<organism evidence="4 5">
    <name type="scientific">Candidatus Magnetominusculus xianensis</name>
    <dbReference type="NCBI Taxonomy" id="1748249"/>
    <lineage>
        <taxon>Bacteria</taxon>
        <taxon>Pseudomonadati</taxon>
        <taxon>Nitrospirota</taxon>
        <taxon>Nitrospiria</taxon>
        <taxon>Nitrospirales</taxon>
        <taxon>Nitrospiraceae</taxon>
        <taxon>Candidatus Magnetominusculus</taxon>
    </lineage>
</organism>
<evidence type="ECO:0000259" key="1">
    <source>
        <dbReference type="Pfam" id="PF14574"/>
    </source>
</evidence>
<feature type="domain" description="RACo C-terminal" evidence="1">
    <location>
        <begin position="243"/>
        <end position="490"/>
    </location>
</feature>
<dbReference type="EMBL" id="LNQR01000035">
    <property type="protein sequence ID" value="KWT90505.1"/>
    <property type="molecule type" value="Genomic_DNA"/>
</dbReference>
<proteinExistence type="predicted"/>
<dbReference type="Proteomes" id="UP000060487">
    <property type="component" value="Unassembled WGS sequence"/>
</dbReference>
<evidence type="ECO:0000259" key="3">
    <source>
        <dbReference type="Pfam" id="PF17651"/>
    </source>
</evidence>
<reference evidence="4 5" key="1">
    <citation type="submission" date="2015-11" db="EMBL/GenBank/DDBJ databases">
        <authorList>
            <person name="Lin W."/>
        </authorList>
    </citation>
    <scope>NUCLEOTIDE SEQUENCE [LARGE SCALE GENOMIC DNA]</scope>
    <source>
        <strain evidence="4 5">HCH-1</strain>
    </source>
</reference>
<gene>
    <name evidence="4" type="ORF">ASN18_1098</name>
</gene>
<dbReference type="Pfam" id="PF17651">
    <property type="entry name" value="Raco_middle"/>
    <property type="match status" value="1"/>
</dbReference>
<evidence type="ECO:0000259" key="2">
    <source>
        <dbReference type="Pfam" id="PF17650"/>
    </source>
</evidence>
<comment type="caution">
    <text evidence="4">The sequence shown here is derived from an EMBL/GenBank/DDBJ whole genome shotgun (WGS) entry which is preliminary data.</text>
</comment>
<evidence type="ECO:0000313" key="4">
    <source>
        <dbReference type="EMBL" id="KWT90505.1"/>
    </source>
</evidence>
<evidence type="ECO:0000313" key="5">
    <source>
        <dbReference type="Proteomes" id="UP000060487"/>
    </source>
</evidence>
<feature type="domain" description="RACo-like middle region" evidence="3">
    <location>
        <begin position="81"/>
        <end position="238"/>
    </location>
</feature>
<dbReference type="InterPro" id="IPR041414">
    <property type="entry name" value="Raco-like_middle"/>
</dbReference>
<dbReference type="Pfam" id="PF14574">
    <property type="entry name" value="RACo_C_ter"/>
    <property type="match status" value="1"/>
</dbReference>
<dbReference type="RefSeq" id="WP_085051745.1">
    <property type="nucleotide sequence ID" value="NZ_LNQR01000035.1"/>
</dbReference>
<dbReference type="InterPro" id="IPR052911">
    <property type="entry name" value="Corrinoid_activation_enz"/>
</dbReference>
<sequence>MNPLVWKFSALLNAPSLTDNTSDAARVKAALGQPHLHIPLSILRALPSILRNNDYSLTGLLAPVSGGYNRIVFLGQHQRAYGVALDIGSTNIWGELIDLDTGLVLSKHVMTNPQTRYGADILTRMFYSMQGGAVELHDCLIEAINTIINSLRVDAAIAAVHALVVAANTTMTHFLLNLPVNNIPTSPYIPVVNAPGFQSPASLAIDIHPEGVIYLFPNSGSYVGGDIVSGIIASGIYKAEAPCVLLDIGTNVEIAVGTKDWILVGAGAGGPAFDEGISGIGGRAADGAICDVSIDSTHTVKLQTIGGAPPERICGTGMVSLIASLYEAGIIGQNGALIAGKKNVVTDAQGPGFRLYEYDNGRQLVVYQTEINNFLLSKAAMFTLLCVMTSTVGLSFSEIDKFILTGALGTHIKAKDVKTLGLLPDVSEDRIVHIENASLTGAGQLLRDRRLLDDISVITDLITYKEMNEDIGFMNELQGAMFIPHTDMARLKA</sequence>
<dbReference type="Gene3D" id="3.10.20.880">
    <property type="match status" value="1"/>
</dbReference>
<dbReference type="InterPro" id="IPR027980">
    <property type="entry name" value="RACo_C"/>
</dbReference>
<feature type="domain" description="RACo linker region" evidence="2">
    <location>
        <begin position="1"/>
        <end position="59"/>
    </location>
</feature>
<dbReference type="Gene3D" id="3.30.420.480">
    <property type="entry name" value="Domain of unknown function (DUF4445)"/>
    <property type="match status" value="1"/>
</dbReference>
<dbReference type="PANTHER" id="PTHR42895:SF2">
    <property type="entry name" value="IRON-SULFUR CLUSTER PROTEIN"/>
    <property type="match status" value="1"/>
</dbReference>
<dbReference type="PANTHER" id="PTHR42895">
    <property type="entry name" value="IRON-SULFUR CLUSTER-BINDING PROTEIN-RELATED"/>
    <property type="match status" value="1"/>
</dbReference>
<dbReference type="InterPro" id="IPR040506">
    <property type="entry name" value="RACo_linker"/>
</dbReference>
<name>A0ABR5SGQ4_9BACT</name>
<dbReference type="Pfam" id="PF17650">
    <property type="entry name" value="RACo_linker"/>
    <property type="match status" value="1"/>
</dbReference>
<dbReference type="InterPro" id="IPR042259">
    <property type="entry name" value="Raco-like_middle_sf"/>
</dbReference>
<protein>
    <submittedName>
        <fullName evidence="4">[Fe-S]-binding protein</fullName>
    </submittedName>
</protein>